<feature type="compositionally biased region" description="Low complexity" evidence="5">
    <location>
        <begin position="1017"/>
        <end position="1035"/>
    </location>
</feature>
<dbReference type="PROSITE" id="PS51182">
    <property type="entry name" value="C2_TENSIN"/>
    <property type="match status" value="1"/>
</dbReference>
<dbReference type="InterPro" id="IPR014020">
    <property type="entry name" value="Tensin_C2-dom"/>
</dbReference>
<dbReference type="GO" id="GO:0016301">
    <property type="term" value="F:kinase activity"/>
    <property type="evidence" value="ECO:0007669"/>
    <property type="project" value="UniProtKB-KW"/>
</dbReference>
<feature type="domain" description="C2 tensin-type" evidence="8">
    <location>
        <begin position="573"/>
        <end position="723"/>
    </location>
</feature>
<gene>
    <name evidence="9" type="ORF">TcWFU_006419</name>
</gene>
<keyword evidence="3" id="KW-0547">Nucleotide-binding</keyword>
<keyword evidence="9" id="KW-0418">Kinase</keyword>
<dbReference type="InterPro" id="IPR029023">
    <property type="entry name" value="Tensin_phosphatase"/>
</dbReference>
<evidence type="ECO:0000259" key="7">
    <source>
        <dbReference type="PROSITE" id="PS51181"/>
    </source>
</evidence>
<dbReference type="SUPFAM" id="SSF49562">
    <property type="entry name" value="C2 domain (Calcium/lipid-binding domain, CaLB)"/>
    <property type="match status" value="1"/>
</dbReference>
<dbReference type="Gene3D" id="1.10.287.110">
    <property type="entry name" value="DnaJ domain"/>
    <property type="match status" value="1"/>
</dbReference>
<dbReference type="InterPro" id="IPR001623">
    <property type="entry name" value="DnaJ_domain"/>
</dbReference>
<feature type="region of interest" description="Disordered" evidence="5">
    <location>
        <begin position="299"/>
        <end position="364"/>
    </location>
</feature>
<dbReference type="Gene3D" id="1.10.510.10">
    <property type="entry name" value="Transferase(Phosphotransferase) domain 1"/>
    <property type="match status" value="1"/>
</dbReference>
<name>A0ABR4Q7B8_9CEST</name>
<dbReference type="SUPFAM" id="SSF56112">
    <property type="entry name" value="Protein kinase-like (PK-like)"/>
    <property type="match status" value="1"/>
</dbReference>
<comment type="caution">
    <text evidence="9">The sequence shown here is derived from an EMBL/GenBank/DDBJ whole genome shotgun (WGS) entry which is preliminary data.</text>
</comment>
<feature type="domain" description="Phosphatase tensin-type" evidence="7">
    <location>
        <begin position="396"/>
        <end position="567"/>
    </location>
</feature>
<feature type="domain" description="Protein kinase" evidence="6">
    <location>
        <begin position="1"/>
        <end position="281"/>
    </location>
</feature>
<evidence type="ECO:0000256" key="5">
    <source>
        <dbReference type="SAM" id="MobiDB-lite"/>
    </source>
</evidence>
<keyword evidence="9" id="KW-0808">Transferase</keyword>
<feature type="compositionally biased region" description="Polar residues" evidence="5">
    <location>
        <begin position="1036"/>
        <end position="1045"/>
    </location>
</feature>
<dbReference type="Gene3D" id="2.60.40.1110">
    <property type="match status" value="1"/>
</dbReference>
<comment type="similarity">
    <text evidence="2">Belongs to the protein kinase superfamily. AGC Ser/Thr protein kinase family. PKC subfamily.</text>
</comment>
<feature type="compositionally biased region" description="Low complexity" evidence="5">
    <location>
        <begin position="305"/>
        <end position="318"/>
    </location>
</feature>
<feature type="region of interest" description="Disordered" evidence="5">
    <location>
        <begin position="773"/>
        <end position="820"/>
    </location>
</feature>
<dbReference type="Gene3D" id="3.90.190.10">
    <property type="entry name" value="Protein tyrosine phosphatase superfamily"/>
    <property type="match status" value="1"/>
</dbReference>
<feature type="compositionally biased region" description="Polar residues" evidence="5">
    <location>
        <begin position="846"/>
        <end position="868"/>
    </location>
</feature>
<dbReference type="SUPFAM" id="SSF46565">
    <property type="entry name" value="Chaperone J-domain"/>
    <property type="match status" value="1"/>
</dbReference>
<proteinExistence type="inferred from homology"/>
<dbReference type="EMBL" id="JAKROA010000008">
    <property type="protein sequence ID" value="KAL5105510.1"/>
    <property type="molecule type" value="Genomic_DNA"/>
</dbReference>
<feature type="compositionally biased region" description="Basic and acidic residues" evidence="5">
    <location>
        <begin position="796"/>
        <end position="811"/>
    </location>
</feature>
<dbReference type="PROSITE" id="PS50011">
    <property type="entry name" value="PROTEIN_KINASE_DOM"/>
    <property type="match status" value="1"/>
</dbReference>
<evidence type="ECO:0000256" key="2">
    <source>
        <dbReference type="ARBA" id="ARBA00005490"/>
    </source>
</evidence>
<sequence length="1283" mass="140577">MEDFIKSAFGYFGGPSQGVKEHELRLFAQDQETVSVVMNEIDVLKRLSGHPNIMRFFGVACAGKERGRQVGNEFLIVTELCSGGSLKDYLPPSHQGKHLPPNLVLQILAQTSRAIQHMHKQSPPIIHRDLKIENILLSESFTIKLCDFGSATTETFAPSLTWSAVERGRVQESLEKVTTPMYRPPEMLDLYLNYPINEALDIWAFGCIMFYLVCGYHPFEDSAKLAILNANFNLPPCDIGFEPFHNLIRQMLLVDPTQRPNINSIYGELSDLATTLSVPAFDSIIFNEEVKRRLRNCTKPKDAHAAAPSASSSFEASAPPLPPSVPPSRPPVGPSVNTSRCVRRHCPPSPTNGSISSTDSAEIPERSSSGVLGFLKGSAGHLIKNIRETSSRVMEAVTAAIPNDLDLQYITSRIAVMSYPAESGLEAVVGSRNSMEEAQSYLDRHHPNSYAVYNLSSRAYRFSHWFGGRVSFRPFESNRAPTLWSLVELCQNARLWLSQKPENVCVIHCSDGRQLSAVLVCCLLCFCRVFMEASAAMKFFASKRGPVRLTPAQIRYIDYVAKLVSLPPQFPHNHPIELISIVVAPIPSFNRLKNGCRPYVDVYQGNKKVFSSMAEYESLRTYEFEDRKIEITFNGLSVYGDVTIIVYHARSFFAGKGKAASVKICQVQFHTGFINRDAGNVTFLKSELDHLHSSNAGAQGMVGMSSTSRYAESFHTVLHLSVSPNERPRQGAALVFPWETLPPETSRKPMLCFSDTFEMRSVMSPAALKAAGYSSTGQPLLPSGASSQPQTPRSPEAMDKNGDKTQQKSECDTPTSPKSTSAVDALIEGLRMNHLGKDEPKDSKAEVNQSSSPTTIPSETQAAASKTIEESTTIGDLLNISTAAPTSSPSSSPPQSNHHHATNSATTAASNTLFEDFFTSSASPSTPTAKSATADWQDPWGETAVNLNPFDPFGTATEPPEDQTPSSSPPPHSATPKSPSDFDPFKTRSQAKVHTSSSTSNLFNSVPPKNAGASFEASAAGVGASPSVHISSSSSNLTRGSNPFQEFNEIFESAAAKANSHSHSPIRQSGQHPSSSVPVGANNTSQTFGFPFTSSSDRQPLFTPQQPTPPPQQHQPSASYASPRHNPPPNTTSPSFHGARPRVTEETFEDLLGGFSSSSGQAFGSSRRNQQPKTLAEIRHQKLGQTEDREALKVLEWLEGKEKNVRALLCTLNSVLWEGVRWEQISMADVMTVKQVKQQYRKAARAVHPDKWMNTEHMNMAKLILMELNDAMAEFERQEECAA</sequence>
<dbReference type="InterPro" id="IPR035892">
    <property type="entry name" value="C2_domain_sf"/>
</dbReference>
<evidence type="ECO:0000313" key="10">
    <source>
        <dbReference type="Proteomes" id="UP001651158"/>
    </source>
</evidence>
<feature type="compositionally biased region" description="Basic and acidic residues" evidence="5">
    <location>
        <begin position="835"/>
        <end position="845"/>
    </location>
</feature>
<dbReference type="InterPro" id="IPR036869">
    <property type="entry name" value="J_dom_sf"/>
</dbReference>
<evidence type="ECO:0000256" key="4">
    <source>
        <dbReference type="ARBA" id="ARBA00023329"/>
    </source>
</evidence>
<dbReference type="InterPro" id="IPR008271">
    <property type="entry name" value="Ser/Thr_kinase_AS"/>
</dbReference>
<feature type="compositionally biased region" description="Polar residues" evidence="5">
    <location>
        <begin position="351"/>
        <end position="364"/>
    </location>
</feature>
<feature type="compositionally biased region" description="Pro residues" evidence="5">
    <location>
        <begin position="319"/>
        <end position="333"/>
    </location>
</feature>
<dbReference type="Pfam" id="PF00069">
    <property type="entry name" value="Pkinase"/>
    <property type="match status" value="1"/>
</dbReference>
<dbReference type="SUPFAM" id="SSF52799">
    <property type="entry name" value="(Phosphotyrosine protein) phosphatases II"/>
    <property type="match status" value="1"/>
</dbReference>
<feature type="compositionally biased region" description="Polar residues" evidence="5">
    <location>
        <begin position="987"/>
        <end position="1004"/>
    </location>
</feature>
<feature type="region of interest" description="Disordered" evidence="5">
    <location>
        <begin position="833"/>
        <end position="868"/>
    </location>
</feature>
<dbReference type="InterPro" id="IPR029021">
    <property type="entry name" value="Prot-tyrosine_phosphatase-like"/>
</dbReference>
<feature type="compositionally biased region" description="Low complexity" evidence="5">
    <location>
        <begin position="1053"/>
        <end position="1063"/>
    </location>
</feature>
<dbReference type="CDD" id="cd06257">
    <property type="entry name" value="DnaJ"/>
    <property type="match status" value="1"/>
</dbReference>
<dbReference type="SMART" id="SM01326">
    <property type="entry name" value="PTEN_C2"/>
    <property type="match status" value="1"/>
</dbReference>
<feature type="region of interest" description="Disordered" evidence="5">
    <location>
        <begin position="940"/>
        <end position="1141"/>
    </location>
</feature>
<dbReference type="PANTHER" id="PTHR22967">
    <property type="entry name" value="SERINE/THREONINE PROTEIN KINASE"/>
    <property type="match status" value="1"/>
</dbReference>
<organism evidence="9 10">
    <name type="scientific">Taenia crassiceps</name>
    <dbReference type="NCBI Taxonomy" id="6207"/>
    <lineage>
        <taxon>Eukaryota</taxon>
        <taxon>Metazoa</taxon>
        <taxon>Spiralia</taxon>
        <taxon>Lophotrochozoa</taxon>
        <taxon>Platyhelminthes</taxon>
        <taxon>Cestoda</taxon>
        <taxon>Eucestoda</taxon>
        <taxon>Cyclophyllidea</taxon>
        <taxon>Taeniidae</taxon>
        <taxon>Taenia</taxon>
    </lineage>
</organism>
<evidence type="ECO:0000256" key="1">
    <source>
        <dbReference type="ARBA" id="ARBA00004132"/>
    </source>
</evidence>
<evidence type="ECO:0000313" key="9">
    <source>
        <dbReference type="EMBL" id="KAL5105510.1"/>
    </source>
</evidence>
<dbReference type="PANTHER" id="PTHR22967:SF105">
    <property type="entry name" value="CYCLIN-G-ASSOCIATED KINASE"/>
    <property type="match status" value="1"/>
</dbReference>
<reference evidence="9 10" key="1">
    <citation type="journal article" date="2022" name="Front. Cell. Infect. Microbiol.">
        <title>The Genomes of Two Strains of Taenia crassiceps the Animal Model for the Study of Human Cysticercosis.</title>
        <authorList>
            <person name="Bobes R.J."/>
            <person name="Estrada K."/>
            <person name="Rios-Valencia D.G."/>
            <person name="Calderon-Gallegos A."/>
            <person name="de la Torre P."/>
            <person name="Carrero J.C."/>
            <person name="Sanchez-Flores A."/>
            <person name="Laclette J.P."/>
        </authorList>
    </citation>
    <scope>NUCLEOTIDE SEQUENCE [LARGE SCALE GENOMIC DNA]</scope>
    <source>
        <strain evidence="9">WFUcys</strain>
    </source>
</reference>
<protein>
    <submittedName>
        <fullName evidence="9">Cyclin-G-associated kinase</fullName>
    </submittedName>
</protein>
<dbReference type="Proteomes" id="UP001651158">
    <property type="component" value="Unassembled WGS sequence"/>
</dbReference>
<dbReference type="InterPro" id="IPR011009">
    <property type="entry name" value="Kinase-like_dom_sf"/>
</dbReference>
<evidence type="ECO:0000256" key="3">
    <source>
        <dbReference type="ARBA" id="ARBA00022741"/>
    </source>
</evidence>
<feature type="compositionally biased region" description="Polar residues" evidence="5">
    <location>
        <begin position="773"/>
        <end position="793"/>
    </location>
</feature>
<dbReference type="PROSITE" id="PS51181">
    <property type="entry name" value="PPASE_TENSIN"/>
    <property type="match status" value="1"/>
</dbReference>
<comment type="subcellular location">
    <subcellularLocation>
        <location evidence="1">Cytoplasmic vesicle</location>
        <location evidence="1">Clathrin-coated vesicle</location>
    </subcellularLocation>
</comment>
<dbReference type="PROSITE" id="PS00108">
    <property type="entry name" value="PROTEIN_KINASE_ST"/>
    <property type="match status" value="1"/>
</dbReference>
<evidence type="ECO:0000259" key="6">
    <source>
        <dbReference type="PROSITE" id="PS50011"/>
    </source>
</evidence>
<feature type="compositionally biased region" description="Polar residues" evidence="5">
    <location>
        <begin position="1065"/>
        <end position="1098"/>
    </location>
</feature>
<dbReference type="Pfam" id="PF10409">
    <property type="entry name" value="PTEN_C2"/>
    <property type="match status" value="1"/>
</dbReference>
<keyword evidence="10" id="KW-1185">Reference proteome</keyword>
<accession>A0ABR4Q7B8</accession>
<feature type="region of interest" description="Disordered" evidence="5">
    <location>
        <begin position="881"/>
        <end position="905"/>
    </location>
</feature>
<evidence type="ECO:0000259" key="8">
    <source>
        <dbReference type="PROSITE" id="PS51182"/>
    </source>
</evidence>
<dbReference type="SMART" id="SM00220">
    <property type="entry name" value="S_TKc"/>
    <property type="match status" value="1"/>
</dbReference>
<keyword evidence="4" id="KW-0968">Cytoplasmic vesicle</keyword>
<dbReference type="InterPro" id="IPR000719">
    <property type="entry name" value="Prot_kinase_dom"/>
</dbReference>